<proteinExistence type="predicted"/>
<evidence type="ECO:0000313" key="2">
    <source>
        <dbReference type="Proteomes" id="UP000049077"/>
    </source>
</evidence>
<comment type="caution">
    <text evidence="1">The sequence shown here is derived from an EMBL/GenBank/DDBJ whole genome shotgun (WGS) entry which is preliminary data.</text>
</comment>
<organism evidence="1 2">
    <name type="scientific">Vibrio crassostreae</name>
    <dbReference type="NCBI Taxonomy" id="246167"/>
    <lineage>
        <taxon>Bacteria</taxon>
        <taxon>Pseudomonadati</taxon>
        <taxon>Pseudomonadota</taxon>
        <taxon>Gammaproteobacteria</taxon>
        <taxon>Vibrionales</taxon>
        <taxon>Vibrionaceae</taxon>
        <taxon>Vibrio</taxon>
    </lineage>
</organism>
<protein>
    <submittedName>
        <fullName evidence="1">Uncharacterized protein</fullName>
    </submittedName>
</protein>
<accession>A0ABM9QTA3</accession>
<dbReference type="Proteomes" id="UP000049077">
    <property type="component" value="Unassembled WGS sequence"/>
</dbReference>
<keyword evidence="2" id="KW-1185">Reference proteome</keyword>
<gene>
    <name evidence="1" type="ORF">VCR4J5_1840002</name>
</gene>
<name>A0ABM9QTA3_9VIBR</name>
<sequence length="41" mass="4525">MYAQLILSNFGKKQIKLPAMKGKDFKAMLEAIGELNNGGKK</sequence>
<reference evidence="1 2" key="1">
    <citation type="submission" date="2014-06" db="EMBL/GenBank/DDBJ databases">
        <authorList>
            <person name="Le Roux F."/>
        </authorList>
    </citation>
    <scope>NUCLEOTIDE SEQUENCE [LARGE SCALE GENOMIC DNA]</scope>
    <source>
        <strain evidence="1 2">J5-4</strain>
    </source>
</reference>
<evidence type="ECO:0000313" key="1">
    <source>
        <dbReference type="EMBL" id="CDT29687.1"/>
    </source>
</evidence>
<dbReference type="EMBL" id="CCJX01000095">
    <property type="protein sequence ID" value="CDT29687.1"/>
    <property type="molecule type" value="Genomic_DNA"/>
</dbReference>
<dbReference type="RefSeq" id="WP_268992381.1">
    <property type="nucleotide sequence ID" value="NZ_CAWMAS010000112.1"/>
</dbReference>